<accession>A0AB34PLB7</accession>
<sequence>MTHITDLPEEVLFQIYKYLEVSTLKALQLIPDFAESTRYYLYRNSLYLLRICDDQINSLTLTNKEKPLGYELSLLVQDNNNQSMKKHISQFRHYQVNLSLIKFENLLEKLDCYKDNIIQDIFNRDDIGNGIVSVKLLIQLNYSLSTFNQVKDCLVNMDKVSKYFSNNGKNSITIDLELNSHDK</sequence>
<gene>
    <name evidence="2" type="ORF">MG3_05193</name>
</gene>
<dbReference type="EMBL" id="AJIX01000040">
    <property type="protein sequence ID" value="KGR05198.1"/>
    <property type="molecule type" value="Genomic_DNA"/>
</dbReference>
<evidence type="ECO:0000313" key="3">
    <source>
        <dbReference type="Proteomes" id="UP000030161"/>
    </source>
</evidence>
<dbReference type="InterPro" id="IPR001810">
    <property type="entry name" value="F-box_dom"/>
</dbReference>
<proteinExistence type="predicted"/>
<dbReference type="Proteomes" id="UP000030161">
    <property type="component" value="Unassembled WGS sequence"/>
</dbReference>
<dbReference type="AlphaFoldDB" id="A0AB34PLB7"/>
<dbReference type="SMR" id="A0AB34PLB7"/>
<protein>
    <recommendedName>
        <fullName evidence="1">F-box domain-containing protein</fullName>
    </recommendedName>
</protein>
<comment type="caution">
    <text evidence="2">The sequence shown here is derived from an EMBL/GenBank/DDBJ whole genome shotgun (WGS) entry which is preliminary data.</text>
</comment>
<reference evidence="2 3" key="1">
    <citation type="submission" date="2013-12" db="EMBL/GenBank/DDBJ databases">
        <title>The Genome Sequence of Candida albicans P78048.</title>
        <authorList>
            <consortium name="The Broad Institute Genome Sequencing Platform"/>
            <consortium name="The Broad Institute Genome Sequencing Center for Infectious Disease"/>
            <person name="Cuomo C."/>
            <person name="Bennett R."/>
            <person name="Hirakawa M."/>
            <person name="Noverr M."/>
            <person name="Mitchell A."/>
            <person name="Young S.K."/>
            <person name="Zeng Q."/>
            <person name="Gargeya S."/>
            <person name="Fitzgerald M."/>
            <person name="Abouelleil A."/>
            <person name="Alvarado L."/>
            <person name="Berlin A.M."/>
            <person name="Chapman S.B."/>
            <person name="Dewar J."/>
            <person name="Goldberg J."/>
            <person name="Griggs A."/>
            <person name="Gujja S."/>
            <person name="Hansen M."/>
            <person name="Howarth C."/>
            <person name="Imamovic A."/>
            <person name="Larimer J."/>
            <person name="McCowan C."/>
            <person name="Murphy C."/>
            <person name="Pearson M."/>
            <person name="Priest M."/>
            <person name="Roberts A."/>
            <person name="Saif S."/>
            <person name="Shea T."/>
            <person name="Sykes S."/>
            <person name="Wortman J."/>
            <person name="Nusbaum C."/>
            <person name="Birren B."/>
        </authorList>
    </citation>
    <scope>NUCLEOTIDE SEQUENCE [LARGE SCALE GENOMIC DNA]</scope>
    <source>
        <strain evidence="2 3">P78048</strain>
    </source>
</reference>
<organism evidence="2 3">
    <name type="scientific">Candida albicans P78048</name>
    <dbReference type="NCBI Taxonomy" id="1094989"/>
    <lineage>
        <taxon>Eukaryota</taxon>
        <taxon>Fungi</taxon>
        <taxon>Dikarya</taxon>
        <taxon>Ascomycota</taxon>
        <taxon>Saccharomycotina</taxon>
        <taxon>Pichiomycetes</taxon>
        <taxon>Debaryomycetaceae</taxon>
        <taxon>Candida/Lodderomyces clade</taxon>
        <taxon>Candida</taxon>
    </lineage>
</organism>
<feature type="domain" description="F-box" evidence="1">
    <location>
        <begin position="1"/>
        <end position="30"/>
    </location>
</feature>
<evidence type="ECO:0000313" key="2">
    <source>
        <dbReference type="EMBL" id="KGR05198.1"/>
    </source>
</evidence>
<name>A0AB34PLB7_CANAX</name>
<dbReference type="PROSITE" id="PS50181">
    <property type="entry name" value="FBOX"/>
    <property type="match status" value="1"/>
</dbReference>
<evidence type="ECO:0000259" key="1">
    <source>
        <dbReference type="PROSITE" id="PS50181"/>
    </source>
</evidence>